<dbReference type="Pfam" id="PF10620">
    <property type="entry name" value="MdcG"/>
    <property type="match status" value="1"/>
</dbReference>
<evidence type="ECO:0000256" key="2">
    <source>
        <dbReference type="ARBA" id="ARBA00022695"/>
    </source>
</evidence>
<sequence length="224" mass="24846">MSLRQRHTLCWLALPALADIAEQLEPLPAALRQQARGFLLSGSLPGIVRRGGRNNGAIPLGFCFPLRWQGQRLRLAAEAPLSAITRHLTPEQTACLPIAGGSHAIRAFNALRQEWRWPEIQLGVWGSVAQEIVTPWQWTDADSDLDIRLIPGALAGLSECQERLCNIERQFQLRIDGEIGLADGYAINIKEWFSGSATLLAKGEDDVQLRSRQQVTAAMRTYLC</sequence>
<dbReference type="GO" id="GO:0016779">
    <property type="term" value="F:nucleotidyltransferase activity"/>
    <property type="evidence" value="ECO:0007669"/>
    <property type="project" value="UniProtKB-KW"/>
</dbReference>
<proteinExistence type="predicted"/>
<keyword evidence="2" id="KW-0548">Nucleotidyltransferase</keyword>
<accession>A0ABD7AD22</accession>
<protein>
    <submittedName>
        <fullName evidence="5">Malonate decarboxylase holo-[acyl-carrier-protein] synthase</fullName>
    </submittedName>
</protein>
<evidence type="ECO:0000259" key="3">
    <source>
        <dbReference type="Pfam" id="PF10620"/>
    </source>
</evidence>
<gene>
    <name evidence="5" type="primary">mdcG</name>
    <name evidence="5" type="ORF">HV234_02870</name>
</gene>
<dbReference type="AlphaFoldDB" id="A0ABD7AD22"/>
<feature type="domain" description="Phosphoribosyl-dephospho-CoA transferase MdcG C-terminal" evidence="3">
    <location>
        <begin position="103"/>
        <end position="212"/>
    </location>
</feature>
<dbReference type="Proteomes" id="UP000510937">
    <property type="component" value="Chromosome"/>
</dbReference>
<evidence type="ECO:0000313" key="5">
    <source>
        <dbReference type="EMBL" id="QLO50551.1"/>
    </source>
</evidence>
<organism evidence="5 6">
    <name type="scientific">Klebsiella grimontii</name>
    <dbReference type="NCBI Taxonomy" id="2058152"/>
    <lineage>
        <taxon>Bacteria</taxon>
        <taxon>Pseudomonadati</taxon>
        <taxon>Pseudomonadota</taxon>
        <taxon>Gammaproteobacteria</taxon>
        <taxon>Enterobacterales</taxon>
        <taxon>Enterobacteriaceae</taxon>
        <taxon>Klebsiella/Raoultella group</taxon>
        <taxon>Klebsiella</taxon>
    </lineage>
</organism>
<evidence type="ECO:0000256" key="1">
    <source>
        <dbReference type="ARBA" id="ARBA00022679"/>
    </source>
</evidence>
<evidence type="ECO:0000313" key="6">
    <source>
        <dbReference type="Proteomes" id="UP000510937"/>
    </source>
</evidence>
<dbReference type="InterPro" id="IPR017557">
    <property type="entry name" value="Holo-ACP_synthase"/>
</dbReference>
<name>A0ABD7AD22_9ENTR</name>
<keyword evidence="1" id="KW-0808">Transferase</keyword>
<dbReference type="InterPro" id="IPR048903">
    <property type="entry name" value="MdcG_N"/>
</dbReference>
<reference evidence="6" key="1">
    <citation type="submission" date="2020-06" db="EMBL/GenBank/DDBJ databases">
        <title>REHAB project genomes.</title>
        <authorList>
            <person name="Shaw L.P."/>
        </authorList>
    </citation>
    <scope>NUCLEOTIDE SEQUENCE [LARGE SCALE GENOMIC DNA]</scope>
    <source>
        <strain evidence="6">RHBSTW-00555</strain>
    </source>
</reference>
<dbReference type="EMBL" id="CP055315">
    <property type="protein sequence ID" value="QLO50551.1"/>
    <property type="molecule type" value="Genomic_DNA"/>
</dbReference>
<feature type="domain" description="Phosphoribosyl-dephospho-CoA transferase MdcG N-terminal" evidence="4">
    <location>
        <begin position="5"/>
        <end position="90"/>
    </location>
</feature>
<dbReference type="Pfam" id="PF20866">
    <property type="entry name" value="MdcG_N"/>
    <property type="match status" value="1"/>
</dbReference>
<evidence type="ECO:0000259" key="4">
    <source>
        <dbReference type="Pfam" id="PF20866"/>
    </source>
</evidence>
<dbReference type="RefSeq" id="WP_004139838.1">
    <property type="nucleotide sequence ID" value="NZ_CABGKM010000012.1"/>
</dbReference>
<dbReference type="NCBIfam" id="TIGR03135">
    <property type="entry name" value="malonate_mdcG"/>
    <property type="match status" value="1"/>
</dbReference>
<dbReference type="InterPro" id="IPR049180">
    <property type="entry name" value="MdcG_C"/>
</dbReference>